<reference evidence="3" key="1">
    <citation type="submission" date="2013-06" db="EMBL/GenBank/DDBJ databases">
        <authorList>
            <person name="Zhao Q."/>
        </authorList>
    </citation>
    <scope>NUCLEOTIDE SEQUENCE</scope>
    <source>
        <strain evidence="3">cv. W1943</strain>
    </source>
</reference>
<keyword evidence="3" id="KW-1185">Reference proteome</keyword>
<dbReference type="AlphaFoldDB" id="A0A0E0NCJ5"/>
<feature type="region of interest" description="Disordered" evidence="1">
    <location>
        <begin position="12"/>
        <end position="58"/>
    </location>
</feature>
<evidence type="ECO:0000256" key="1">
    <source>
        <dbReference type="SAM" id="MobiDB-lite"/>
    </source>
</evidence>
<dbReference type="HOGENOM" id="CLU_2403487_0_0_1"/>
<accession>A0A0E0NCJ5</accession>
<name>A0A0E0NCJ5_ORYRU</name>
<reference evidence="2" key="2">
    <citation type="submission" date="2015-06" db="UniProtKB">
        <authorList>
            <consortium name="EnsemblPlants"/>
        </authorList>
    </citation>
    <scope>IDENTIFICATION</scope>
</reference>
<dbReference type="Gramene" id="ORUFI02G10930.1">
    <property type="protein sequence ID" value="ORUFI02G10930.1"/>
    <property type="gene ID" value="ORUFI02G10930"/>
</dbReference>
<evidence type="ECO:0000313" key="3">
    <source>
        <dbReference type="Proteomes" id="UP000008022"/>
    </source>
</evidence>
<protein>
    <submittedName>
        <fullName evidence="2">Uncharacterized protein</fullName>
    </submittedName>
</protein>
<organism evidence="2 3">
    <name type="scientific">Oryza rufipogon</name>
    <name type="common">Brownbeard rice</name>
    <name type="synonym">Asian wild rice</name>
    <dbReference type="NCBI Taxonomy" id="4529"/>
    <lineage>
        <taxon>Eukaryota</taxon>
        <taxon>Viridiplantae</taxon>
        <taxon>Streptophyta</taxon>
        <taxon>Embryophyta</taxon>
        <taxon>Tracheophyta</taxon>
        <taxon>Spermatophyta</taxon>
        <taxon>Magnoliopsida</taxon>
        <taxon>Liliopsida</taxon>
        <taxon>Poales</taxon>
        <taxon>Poaceae</taxon>
        <taxon>BOP clade</taxon>
        <taxon>Oryzoideae</taxon>
        <taxon>Oryzeae</taxon>
        <taxon>Oryzinae</taxon>
        <taxon>Oryza</taxon>
    </lineage>
</organism>
<dbReference type="Proteomes" id="UP000008022">
    <property type="component" value="Unassembled WGS sequence"/>
</dbReference>
<evidence type="ECO:0000313" key="2">
    <source>
        <dbReference type="EnsemblPlants" id="ORUFI02G10930.1"/>
    </source>
</evidence>
<proteinExistence type="predicted"/>
<dbReference type="EnsemblPlants" id="ORUFI02G10930.1">
    <property type="protein sequence ID" value="ORUFI02G10930.1"/>
    <property type="gene ID" value="ORUFI02G10930"/>
</dbReference>
<sequence>MELEKRLAYQANTGVARRNGGTAGCEARPSHDRQGRAGVHLPSPPYGVRQSPPPPASCGASIELRLSSPLSLSLSLSLSSPLASRGLLRRRFL</sequence>